<dbReference type="PaxDb" id="166486-ERS852572_02815"/>
<dbReference type="Gene3D" id="2.160.20.10">
    <property type="entry name" value="Single-stranded right-handed beta-helix, Pectin lyase-like"/>
    <property type="match status" value="1"/>
</dbReference>
<accession>A0A173VE72</accession>
<protein>
    <recommendedName>
        <fullName evidence="3">Right handed beta helix domain-containing protein</fullName>
    </recommendedName>
</protein>
<dbReference type="EMBL" id="CYXZ01000022">
    <property type="protein sequence ID" value="CUN24487.1"/>
    <property type="molecule type" value="Genomic_DNA"/>
</dbReference>
<dbReference type="GeneID" id="61434744"/>
<evidence type="ECO:0000313" key="1">
    <source>
        <dbReference type="EMBL" id="CUN24487.1"/>
    </source>
</evidence>
<dbReference type="SUPFAM" id="SSF51126">
    <property type="entry name" value="Pectin lyase-like"/>
    <property type="match status" value="1"/>
</dbReference>
<evidence type="ECO:0008006" key="3">
    <source>
        <dbReference type="Google" id="ProtNLM"/>
    </source>
</evidence>
<organism evidence="1 2">
    <name type="scientific">Roseburia intestinalis</name>
    <dbReference type="NCBI Taxonomy" id="166486"/>
    <lineage>
        <taxon>Bacteria</taxon>
        <taxon>Bacillati</taxon>
        <taxon>Bacillota</taxon>
        <taxon>Clostridia</taxon>
        <taxon>Lachnospirales</taxon>
        <taxon>Lachnospiraceae</taxon>
        <taxon>Roseburia</taxon>
    </lineage>
</organism>
<dbReference type="AlphaFoldDB" id="A0A173VE72"/>
<dbReference type="InterPro" id="IPR012334">
    <property type="entry name" value="Pectin_lyas_fold"/>
</dbReference>
<dbReference type="RefSeq" id="WP_006856226.1">
    <property type="nucleotide sequence ID" value="NZ_CABIYH010000022.1"/>
</dbReference>
<gene>
    <name evidence="1" type="ORF">ERS852572_02815</name>
</gene>
<reference evidence="1 2" key="1">
    <citation type="submission" date="2015-09" db="EMBL/GenBank/DDBJ databases">
        <authorList>
            <consortium name="Pathogen Informatics"/>
        </authorList>
    </citation>
    <scope>NUCLEOTIDE SEQUENCE [LARGE SCALE GENOMIC DNA]</scope>
    <source>
        <strain evidence="1 2">2789STDY5834960</strain>
    </source>
</reference>
<sequence>MDEFNERLEKIRGLLVKMKAKEYAVTNETLSGLDEYVKKLYLKLLGTVIQYKNDPSDMQILYLNRIACGMGAEEPVEELMRMALEISETDVQEFLSVVKEKNIKFYFALDGLLLLKMGNEEKVNYEYFGELLELCDVTKNDIGSVSLIAKSVLLQESSYYDEAKKWIKEYAGTYDFLPYIKSYYVGAIVDLRDEKRYSSPDVDQVYDISFPTLHEEKRVVFENLNIHLNEEWIFEGCGEVVFRNCKMYGEKKHFTMYNVNNVVFENCVCENFGNRVAIISHVDSIIVRKCEFKNCGYIYDYNQRDKEDTARDELWDGGVFWLLLDNDENGVVEFTGNTITKCYIGAVNAASTDVKNGSFLGITALNPWVGWAKMERFILKDNVFHNCTRIGVRRKKDAVIAGFFYSNNIEEENNQCTGDITQIFEKDKDSYIPPKF</sequence>
<dbReference type="OrthoDB" id="67652at2"/>
<dbReference type="InterPro" id="IPR011050">
    <property type="entry name" value="Pectin_lyase_fold/virulence"/>
</dbReference>
<proteinExistence type="predicted"/>
<evidence type="ECO:0000313" key="2">
    <source>
        <dbReference type="Proteomes" id="UP000095350"/>
    </source>
</evidence>
<dbReference type="STRING" id="166486.ERS852572_02815"/>
<name>A0A173VE72_9FIRM</name>
<dbReference type="Proteomes" id="UP000095350">
    <property type="component" value="Unassembled WGS sequence"/>
</dbReference>